<evidence type="ECO:0000313" key="2">
    <source>
        <dbReference type="Proteomes" id="UP001203284"/>
    </source>
</evidence>
<reference evidence="1 2" key="1">
    <citation type="submission" date="2022-04" db="EMBL/GenBank/DDBJ databases">
        <authorList>
            <person name="Grouzdev D.S."/>
            <person name="Pantiukh K.S."/>
            <person name="Krutkina M.S."/>
        </authorList>
    </citation>
    <scope>NUCLEOTIDE SEQUENCE [LARGE SCALE GENOMIC DNA]</scope>
    <source>
        <strain evidence="1 2">6x-1</strain>
    </source>
</reference>
<keyword evidence="2" id="KW-1185">Reference proteome</keyword>
<comment type="caution">
    <text evidence="1">The sequence shown here is derived from an EMBL/GenBank/DDBJ whole genome shotgun (WGS) entry which is preliminary data.</text>
</comment>
<evidence type="ECO:0000313" key="1">
    <source>
        <dbReference type="EMBL" id="MCK0196152.1"/>
    </source>
</evidence>
<name>A0ABT0D874_9HYPH</name>
<gene>
    <name evidence="1" type="ORF">MWN34_04425</name>
</gene>
<dbReference type="Proteomes" id="UP001203284">
    <property type="component" value="Unassembled WGS sequence"/>
</dbReference>
<sequence length="78" mass="8817">MAFHIRDPETDALVRKLAQLRGVGLTEAIHDAVEEALKRERAKTPLWERLQPIAERLRAHEDTGLPADKAFFDDLSGI</sequence>
<dbReference type="Pfam" id="PF07704">
    <property type="entry name" value="PSK_trans_fac"/>
    <property type="match status" value="1"/>
</dbReference>
<organism evidence="1 2">
    <name type="scientific">Ancylobacter crimeensis</name>
    <dbReference type="NCBI Taxonomy" id="2579147"/>
    <lineage>
        <taxon>Bacteria</taxon>
        <taxon>Pseudomonadati</taxon>
        <taxon>Pseudomonadota</taxon>
        <taxon>Alphaproteobacteria</taxon>
        <taxon>Hyphomicrobiales</taxon>
        <taxon>Xanthobacteraceae</taxon>
        <taxon>Ancylobacter</taxon>
    </lineage>
</organism>
<dbReference type="EMBL" id="JALKCH010000003">
    <property type="protein sequence ID" value="MCK0196152.1"/>
    <property type="molecule type" value="Genomic_DNA"/>
</dbReference>
<dbReference type="InterPro" id="IPR011660">
    <property type="entry name" value="VapB-like"/>
</dbReference>
<accession>A0ABT0D874</accession>
<dbReference type="RefSeq" id="WP_247026993.1">
    <property type="nucleotide sequence ID" value="NZ_JALKCH010000003.1"/>
</dbReference>
<protein>
    <submittedName>
        <fullName evidence="1">Type II toxin-antitoxin system VapB family antitoxin</fullName>
    </submittedName>
</protein>
<proteinExistence type="predicted"/>